<dbReference type="InterPro" id="IPR025632">
    <property type="entry name" value="DUF4290"/>
</dbReference>
<dbReference type="Pfam" id="PF14123">
    <property type="entry name" value="DUF4290"/>
    <property type="match status" value="1"/>
</dbReference>
<gene>
    <name evidence="2" type="ORF">IAC32_02830</name>
</gene>
<dbReference type="AlphaFoldDB" id="A0A9D9EK70"/>
<name>A0A9D9EK70_9BACT</name>
<feature type="region of interest" description="Disordered" evidence="1">
    <location>
        <begin position="184"/>
        <end position="207"/>
    </location>
</feature>
<accession>A0A9D9EK70</accession>
<dbReference type="EMBL" id="JADIMR010000038">
    <property type="protein sequence ID" value="MBO8446664.1"/>
    <property type="molecule type" value="Genomic_DNA"/>
</dbReference>
<dbReference type="Proteomes" id="UP000823637">
    <property type="component" value="Unassembled WGS sequence"/>
</dbReference>
<evidence type="ECO:0000313" key="2">
    <source>
        <dbReference type="EMBL" id="MBO8446664.1"/>
    </source>
</evidence>
<sequence>MEYYTEKSKLILTEYGRNIQQMVEYAMTIEDRAERQRCVNTIINVMGNLFPHLRDVNDFKHKLWDHLAMMSNYQLDIDYPYDVPKAREHTVPDKLPYPSPTLRNRHYGRFLQQFINVASAYEGPDKIRFITIIANQAKKSYLLWNGESVSDKKILDDLRELSGGKLQFSDDEIKLRDSRELLYSPQKNKNYTKQKSRSNYNYKYKQQ</sequence>
<protein>
    <submittedName>
        <fullName evidence="2">DUF4290 domain-containing protein</fullName>
    </submittedName>
</protein>
<evidence type="ECO:0000313" key="3">
    <source>
        <dbReference type="Proteomes" id="UP000823637"/>
    </source>
</evidence>
<comment type="caution">
    <text evidence="2">The sequence shown here is derived from an EMBL/GenBank/DDBJ whole genome shotgun (WGS) entry which is preliminary data.</text>
</comment>
<organism evidence="2 3">
    <name type="scientific">Candidatus Enterocola intestinipullorum</name>
    <dbReference type="NCBI Taxonomy" id="2840783"/>
    <lineage>
        <taxon>Bacteria</taxon>
        <taxon>Pseudomonadati</taxon>
        <taxon>Bacteroidota</taxon>
        <taxon>Bacteroidia</taxon>
        <taxon>Bacteroidales</taxon>
        <taxon>Candidatus Enterocola</taxon>
    </lineage>
</organism>
<evidence type="ECO:0000256" key="1">
    <source>
        <dbReference type="SAM" id="MobiDB-lite"/>
    </source>
</evidence>
<feature type="compositionally biased region" description="Polar residues" evidence="1">
    <location>
        <begin position="197"/>
        <end position="207"/>
    </location>
</feature>
<reference evidence="2" key="2">
    <citation type="journal article" date="2021" name="PeerJ">
        <title>Extensive microbial diversity within the chicken gut microbiome revealed by metagenomics and culture.</title>
        <authorList>
            <person name="Gilroy R."/>
            <person name="Ravi A."/>
            <person name="Getino M."/>
            <person name="Pursley I."/>
            <person name="Horton D.L."/>
            <person name="Alikhan N.F."/>
            <person name="Baker D."/>
            <person name="Gharbi K."/>
            <person name="Hall N."/>
            <person name="Watson M."/>
            <person name="Adriaenssens E.M."/>
            <person name="Foster-Nyarko E."/>
            <person name="Jarju S."/>
            <person name="Secka A."/>
            <person name="Antonio M."/>
            <person name="Oren A."/>
            <person name="Chaudhuri R.R."/>
            <person name="La Ragione R."/>
            <person name="Hildebrand F."/>
            <person name="Pallen M.J."/>
        </authorList>
    </citation>
    <scope>NUCLEOTIDE SEQUENCE</scope>
    <source>
        <strain evidence="2">D3-1215</strain>
    </source>
</reference>
<reference evidence="2" key="1">
    <citation type="submission" date="2020-10" db="EMBL/GenBank/DDBJ databases">
        <authorList>
            <person name="Gilroy R."/>
        </authorList>
    </citation>
    <scope>NUCLEOTIDE SEQUENCE</scope>
    <source>
        <strain evidence="2">D3-1215</strain>
    </source>
</reference>
<proteinExistence type="predicted"/>